<keyword evidence="7 19" id="KW-0269">Exonuclease</keyword>
<comment type="catalytic activity">
    <reaction evidence="14">
        <text>ATP + H2O = ADP + phosphate + H(+)</text>
        <dbReference type="Rhea" id="RHEA:13065"/>
        <dbReference type="ChEBI" id="CHEBI:15377"/>
        <dbReference type="ChEBI" id="CHEBI:15378"/>
        <dbReference type="ChEBI" id="CHEBI:30616"/>
        <dbReference type="ChEBI" id="CHEBI:43474"/>
        <dbReference type="ChEBI" id="CHEBI:456216"/>
        <dbReference type="EC" id="5.6.2.4"/>
    </reaction>
</comment>
<evidence type="ECO:0000256" key="7">
    <source>
        <dbReference type="ARBA" id="ARBA00022839"/>
    </source>
</evidence>
<evidence type="ECO:0000256" key="1">
    <source>
        <dbReference type="ARBA" id="ARBA00009922"/>
    </source>
</evidence>
<dbReference type="InterPro" id="IPR003593">
    <property type="entry name" value="AAA+_ATPase"/>
</dbReference>
<evidence type="ECO:0000313" key="20">
    <source>
        <dbReference type="Proteomes" id="UP001247307"/>
    </source>
</evidence>
<evidence type="ECO:0000256" key="13">
    <source>
        <dbReference type="ARBA" id="ARBA00034808"/>
    </source>
</evidence>
<evidence type="ECO:0000256" key="4">
    <source>
        <dbReference type="ARBA" id="ARBA00022763"/>
    </source>
</evidence>
<sequence>MTEAGAAQTGGRGQVRGTKRLVMAPVRRAAVGEYARDVPPPAPGVTLLTGVAGSGKSSRLRATALRHLREEGTPVLMISSSRAAASRFAADLAAESEEGLGASRSMTWPAFAFEIISRAEAQGLIPWMRGAPRLRTGAEQDHRYHALLSRVPEASLPPTMALAAGTLGLRQQLRDFADQAIQVEADPEADVTALAARHNRPEWALAGRLMAEYRFQSALGDSEALDALELSLVARGILRENPEFGRAEAARQGLLVVDDAHNVTMPELALLEALVGALRPTGAPAIVAFDEASAVQVFRGADPARTGRRLAALADRQEDAGPNRRSSGTLAAVAESLRARLGVQPLGPGAAAPAADARGEAAGGEVECLVVSHPFHEHRLIGTRILDLVVSEGANVGFADIAVVVRSGSEARSVERQLTSLGIPVEVPPAVLTLKETPAVRPLVALMEVVVSAEEPEVAVLTEVLTSPLIGMSSVDLRRARQELRRRARLALVRSWSGEPADQASPNPASGDPMAAGGGGAPLEGAPPLTEARIPLSDQLLIEAASDPASETGIEGIDRLSRMIAAGRREYETKNKDPQHVLWGLWEESGRAPVWRSAAAGTGAAADRANRDLDAVMSLFYAAERFMDQRPGAAADEFLAELIEQAVPVDTVAKRAAGGSAVSVLTPVTAAGREFAVVFVAGVQEGRWPNPRVRGELFGTSDFLEALAAEREGRPVVYSGHAERVSAVRRDELRLFLAAITRATSRLVITAVNGDGESPSLFFDLVALAAGLSPHAIRPVHPPRPQTIRALIGELRRAAESAPAPEAADAASVLALLATSGVRDASLTRPETWWGSRALSTTAPVVGPEAVIVVSPSKIQQAIEDPLGWFVQYVGGEPAREFSRSLGTLVHALAERYPSGEREELTEALERAWADLNFDDSLSSRAERAHAEHLVSSFAQYAIQARSEGRDVTAGDVEKSFLAQVELPVRGVPRTVVLKGTIDRLERRTDGGWTVVDLKTSKTSVTAAEGAVHPQMAVYQYAAELGGLEGVERTEEALLVYLGKPNAKKVATVRQQGAGISSLAEVLVAEAARTMTGASFAAYRAGERDRSQLPEIDPLLPQGRPVTRLDLPENSPEEGNQA</sequence>
<evidence type="ECO:0000259" key="17">
    <source>
        <dbReference type="PROSITE" id="PS51198"/>
    </source>
</evidence>
<evidence type="ECO:0000256" key="5">
    <source>
        <dbReference type="ARBA" id="ARBA00022801"/>
    </source>
</evidence>
<dbReference type="InterPro" id="IPR000212">
    <property type="entry name" value="DNA_helicase_UvrD/REP"/>
</dbReference>
<evidence type="ECO:0000256" key="16">
    <source>
        <dbReference type="SAM" id="MobiDB-lite"/>
    </source>
</evidence>
<evidence type="ECO:0000259" key="18">
    <source>
        <dbReference type="PROSITE" id="PS51217"/>
    </source>
</evidence>
<feature type="region of interest" description="Disordered" evidence="16">
    <location>
        <begin position="1084"/>
        <end position="1122"/>
    </location>
</feature>
<proteinExistence type="inferred from homology"/>
<dbReference type="InterPro" id="IPR014017">
    <property type="entry name" value="DNA_helicase_UvrD-like_C"/>
</dbReference>
<dbReference type="PROSITE" id="PS51217">
    <property type="entry name" value="UVRD_HELICASE_CTER"/>
    <property type="match status" value="1"/>
</dbReference>
<dbReference type="PANTHER" id="PTHR11070">
    <property type="entry name" value="UVRD / RECB / PCRA DNA HELICASE FAMILY MEMBER"/>
    <property type="match status" value="1"/>
</dbReference>
<keyword evidence="10" id="KW-0234">DNA repair</keyword>
<accession>A0AAE3YGN0</accession>
<keyword evidence="2" id="KW-0540">Nuclease</keyword>
<dbReference type="InterPro" id="IPR038726">
    <property type="entry name" value="PDDEXK_AddAB-type"/>
</dbReference>
<dbReference type="GO" id="GO:0004527">
    <property type="term" value="F:exonuclease activity"/>
    <property type="evidence" value="ECO:0007669"/>
    <property type="project" value="UniProtKB-KW"/>
</dbReference>
<dbReference type="Proteomes" id="UP001247307">
    <property type="component" value="Unassembled WGS sequence"/>
</dbReference>
<dbReference type="InterPro" id="IPR013986">
    <property type="entry name" value="DExx_box_DNA_helicase_dom_sf"/>
</dbReference>
<evidence type="ECO:0000256" key="3">
    <source>
        <dbReference type="ARBA" id="ARBA00022741"/>
    </source>
</evidence>
<feature type="domain" description="UvrD-like helicase ATP-binding" evidence="17">
    <location>
        <begin position="29"/>
        <end position="327"/>
    </location>
</feature>
<evidence type="ECO:0000256" key="15">
    <source>
        <dbReference type="PROSITE-ProRule" id="PRU00560"/>
    </source>
</evidence>
<keyword evidence="9" id="KW-0238">DNA-binding</keyword>
<reference evidence="19" key="1">
    <citation type="submission" date="2023-07" db="EMBL/GenBank/DDBJ databases">
        <title>Sequencing the genomes of 1000 actinobacteria strains.</title>
        <authorList>
            <person name="Klenk H.-P."/>
        </authorList>
    </citation>
    <scope>NUCLEOTIDE SEQUENCE</scope>
    <source>
        <strain evidence="19">DSM 13988</strain>
    </source>
</reference>
<dbReference type="GO" id="GO:0005524">
    <property type="term" value="F:ATP binding"/>
    <property type="evidence" value="ECO:0007669"/>
    <property type="project" value="UniProtKB-UniRule"/>
</dbReference>
<keyword evidence="11" id="KW-0413">Isomerase</keyword>
<dbReference type="GO" id="GO:0043138">
    <property type="term" value="F:3'-5' DNA helicase activity"/>
    <property type="evidence" value="ECO:0007669"/>
    <property type="project" value="UniProtKB-EC"/>
</dbReference>
<gene>
    <name evidence="19" type="ORF">J2S35_000391</name>
</gene>
<evidence type="ECO:0000256" key="14">
    <source>
        <dbReference type="ARBA" id="ARBA00048988"/>
    </source>
</evidence>
<feature type="region of interest" description="Disordered" evidence="16">
    <location>
        <begin position="496"/>
        <end position="529"/>
    </location>
</feature>
<keyword evidence="4" id="KW-0227">DNA damage</keyword>
<keyword evidence="3 15" id="KW-0547">Nucleotide-binding</keyword>
<dbReference type="Pfam" id="PF13361">
    <property type="entry name" value="UvrD_C"/>
    <property type="match status" value="1"/>
</dbReference>
<dbReference type="InterPro" id="IPR011604">
    <property type="entry name" value="PDDEXK-like_dom_sf"/>
</dbReference>
<evidence type="ECO:0000256" key="10">
    <source>
        <dbReference type="ARBA" id="ARBA00023204"/>
    </source>
</evidence>
<keyword evidence="6 15" id="KW-0347">Helicase</keyword>
<comment type="caution">
    <text evidence="19">The sequence shown here is derived from an EMBL/GenBank/DDBJ whole genome shotgun (WGS) entry which is preliminary data.</text>
</comment>
<evidence type="ECO:0000256" key="6">
    <source>
        <dbReference type="ARBA" id="ARBA00022806"/>
    </source>
</evidence>
<name>A0AAE3YGN0_9MICC</name>
<dbReference type="SUPFAM" id="SSF52540">
    <property type="entry name" value="P-loop containing nucleoside triphosphate hydrolases"/>
    <property type="match status" value="1"/>
</dbReference>
<comment type="catalytic activity">
    <reaction evidence="12">
        <text>Couples ATP hydrolysis with the unwinding of duplex DNA by translocating in the 3'-5' direction.</text>
        <dbReference type="EC" id="5.6.2.4"/>
    </reaction>
</comment>
<dbReference type="Gene3D" id="3.90.320.10">
    <property type="match status" value="1"/>
</dbReference>
<feature type="binding site" evidence="15">
    <location>
        <begin position="50"/>
        <end position="57"/>
    </location>
    <ligand>
        <name>ATP</name>
        <dbReference type="ChEBI" id="CHEBI:30616"/>
    </ligand>
</feature>
<dbReference type="AlphaFoldDB" id="A0AAE3YGN0"/>
<evidence type="ECO:0000256" key="11">
    <source>
        <dbReference type="ARBA" id="ARBA00023235"/>
    </source>
</evidence>
<evidence type="ECO:0000256" key="9">
    <source>
        <dbReference type="ARBA" id="ARBA00023125"/>
    </source>
</evidence>
<organism evidence="19 20">
    <name type="scientific">Falsarthrobacter nasiphocae</name>
    <dbReference type="NCBI Taxonomy" id="189863"/>
    <lineage>
        <taxon>Bacteria</taxon>
        <taxon>Bacillati</taxon>
        <taxon>Actinomycetota</taxon>
        <taxon>Actinomycetes</taxon>
        <taxon>Micrococcales</taxon>
        <taxon>Micrococcaceae</taxon>
        <taxon>Falsarthrobacter</taxon>
    </lineage>
</organism>
<dbReference type="GO" id="GO:0005829">
    <property type="term" value="C:cytosol"/>
    <property type="evidence" value="ECO:0007669"/>
    <property type="project" value="TreeGrafter"/>
</dbReference>
<keyword evidence="20" id="KW-1185">Reference proteome</keyword>
<evidence type="ECO:0000313" key="19">
    <source>
        <dbReference type="EMBL" id="MDR6891451.1"/>
    </source>
</evidence>
<dbReference type="PANTHER" id="PTHR11070:SF59">
    <property type="entry name" value="DNA 3'-5' HELICASE"/>
    <property type="match status" value="1"/>
</dbReference>
<dbReference type="SMART" id="SM00382">
    <property type="entry name" value="AAA"/>
    <property type="match status" value="1"/>
</dbReference>
<dbReference type="InterPro" id="IPR014016">
    <property type="entry name" value="UvrD-like_ATP-bd"/>
</dbReference>
<dbReference type="InterPro" id="IPR027417">
    <property type="entry name" value="P-loop_NTPase"/>
</dbReference>
<keyword evidence="5 15" id="KW-0378">Hydrolase</keyword>
<keyword evidence="8 15" id="KW-0067">ATP-binding</keyword>
<dbReference type="GO" id="GO:0003677">
    <property type="term" value="F:DNA binding"/>
    <property type="evidence" value="ECO:0007669"/>
    <property type="project" value="UniProtKB-KW"/>
</dbReference>
<evidence type="ECO:0000256" key="2">
    <source>
        <dbReference type="ARBA" id="ARBA00022722"/>
    </source>
</evidence>
<feature type="domain" description="UvrD-like helicase C-terminal" evidence="18">
    <location>
        <begin position="334"/>
        <end position="672"/>
    </location>
</feature>
<dbReference type="PROSITE" id="PS51198">
    <property type="entry name" value="UVRD_HELICASE_ATP_BIND"/>
    <property type="match status" value="1"/>
</dbReference>
<evidence type="ECO:0000256" key="12">
    <source>
        <dbReference type="ARBA" id="ARBA00034617"/>
    </source>
</evidence>
<dbReference type="Gene3D" id="1.10.10.160">
    <property type="match status" value="1"/>
</dbReference>
<dbReference type="Gene3D" id="1.10.486.10">
    <property type="entry name" value="PCRA, domain 4"/>
    <property type="match status" value="2"/>
</dbReference>
<protein>
    <recommendedName>
        <fullName evidence="13">DNA 3'-5' helicase</fullName>
        <ecNumber evidence="13">5.6.2.4</ecNumber>
    </recommendedName>
</protein>
<dbReference type="GO" id="GO:0000725">
    <property type="term" value="P:recombinational repair"/>
    <property type="evidence" value="ECO:0007669"/>
    <property type="project" value="TreeGrafter"/>
</dbReference>
<dbReference type="Pfam" id="PF12705">
    <property type="entry name" value="PDDEXK_1"/>
    <property type="match status" value="1"/>
</dbReference>
<dbReference type="Gene3D" id="3.40.50.300">
    <property type="entry name" value="P-loop containing nucleotide triphosphate hydrolases"/>
    <property type="match status" value="3"/>
</dbReference>
<dbReference type="EMBL" id="JAVDUI010000001">
    <property type="protein sequence ID" value="MDR6891451.1"/>
    <property type="molecule type" value="Genomic_DNA"/>
</dbReference>
<dbReference type="GO" id="GO:0033202">
    <property type="term" value="C:DNA helicase complex"/>
    <property type="evidence" value="ECO:0007669"/>
    <property type="project" value="TreeGrafter"/>
</dbReference>
<comment type="similarity">
    <text evidence="1">Belongs to the helicase family. UvrD subfamily.</text>
</comment>
<dbReference type="EC" id="5.6.2.4" evidence="13"/>
<evidence type="ECO:0000256" key="8">
    <source>
        <dbReference type="ARBA" id="ARBA00022840"/>
    </source>
</evidence>